<dbReference type="Proteomes" id="UP001271007">
    <property type="component" value="Unassembled WGS sequence"/>
</dbReference>
<protein>
    <submittedName>
        <fullName evidence="2">Uncharacterized protein</fullName>
    </submittedName>
</protein>
<name>A0AAJ0DLD2_9PEZI</name>
<sequence>MLHRYNEFTGPWVNTRRAHAGIPRTRRVTPAVDHGAVRNRRKTAVGHRTPHIQRASRGMPADHTDQTPLDGGMATVTRPSTDQLHGQGVVQSHEGRSEDLLQQHLNDSNIEVRRDSGQYTLNDPNYQHRGPGGGYSTLNDPNYQHRGPDGVPRPVEALRDHTAVRFMTRVSLPHRAANSNEMEEPIDDTPLPLSEGPSV</sequence>
<accession>A0AAJ0DLD2</accession>
<dbReference type="AlphaFoldDB" id="A0AAJ0DLD2"/>
<reference evidence="2" key="1">
    <citation type="submission" date="2023-04" db="EMBL/GenBank/DDBJ databases">
        <title>Black Yeasts Isolated from many extreme environments.</title>
        <authorList>
            <person name="Coleine C."/>
            <person name="Stajich J.E."/>
            <person name="Selbmann L."/>
        </authorList>
    </citation>
    <scope>NUCLEOTIDE SEQUENCE</scope>
    <source>
        <strain evidence="2">CCFEE 5312</strain>
    </source>
</reference>
<feature type="compositionally biased region" description="Basic residues" evidence="1">
    <location>
        <begin position="37"/>
        <end position="51"/>
    </location>
</feature>
<feature type="region of interest" description="Disordered" evidence="1">
    <location>
        <begin position="174"/>
        <end position="199"/>
    </location>
</feature>
<comment type="caution">
    <text evidence="2">The sequence shown here is derived from an EMBL/GenBank/DDBJ whole genome shotgun (WGS) entry which is preliminary data.</text>
</comment>
<keyword evidence="3" id="KW-1185">Reference proteome</keyword>
<feature type="region of interest" description="Disordered" evidence="1">
    <location>
        <begin position="34"/>
        <end position="94"/>
    </location>
</feature>
<proteinExistence type="predicted"/>
<evidence type="ECO:0000313" key="3">
    <source>
        <dbReference type="Proteomes" id="UP001271007"/>
    </source>
</evidence>
<dbReference type="EMBL" id="JAWDJX010000019">
    <property type="protein sequence ID" value="KAK3052667.1"/>
    <property type="molecule type" value="Genomic_DNA"/>
</dbReference>
<evidence type="ECO:0000313" key="2">
    <source>
        <dbReference type="EMBL" id="KAK3052667.1"/>
    </source>
</evidence>
<feature type="region of interest" description="Disordered" evidence="1">
    <location>
        <begin position="118"/>
        <end position="150"/>
    </location>
</feature>
<evidence type="ECO:0000256" key="1">
    <source>
        <dbReference type="SAM" id="MobiDB-lite"/>
    </source>
</evidence>
<organism evidence="2 3">
    <name type="scientific">Extremus antarcticus</name>
    <dbReference type="NCBI Taxonomy" id="702011"/>
    <lineage>
        <taxon>Eukaryota</taxon>
        <taxon>Fungi</taxon>
        <taxon>Dikarya</taxon>
        <taxon>Ascomycota</taxon>
        <taxon>Pezizomycotina</taxon>
        <taxon>Dothideomycetes</taxon>
        <taxon>Dothideomycetidae</taxon>
        <taxon>Mycosphaerellales</taxon>
        <taxon>Extremaceae</taxon>
        <taxon>Extremus</taxon>
    </lineage>
</organism>
<gene>
    <name evidence="2" type="ORF">LTR09_006148</name>
</gene>